<organism evidence="8 9">
    <name type="scientific">Undibacterium seohonense</name>
    <dbReference type="NCBI Taxonomy" id="1344950"/>
    <lineage>
        <taxon>Bacteria</taxon>
        <taxon>Pseudomonadati</taxon>
        <taxon>Pseudomonadota</taxon>
        <taxon>Betaproteobacteria</taxon>
        <taxon>Burkholderiales</taxon>
        <taxon>Oxalobacteraceae</taxon>
        <taxon>Undibacterium</taxon>
    </lineage>
</organism>
<proteinExistence type="inferred from homology"/>
<sequence length="477" mass="51911">MPQSRIKITSTLVAIALSSGASFANAQNLNPEQKQLRAIYQELVEINTTNSVGSCTAASKAMAKHLKKAGYSDAEMHIVVPPDAPKKGNLIARLKATSSDKANSKKPLLMLAHIDVVEAKREDWIRDPFKLIEEDGFFYARGASDDKAMAAIFVANMMRYKKERLTTNRDLILALTCDEELVPAKHNGVEYLLKHHRDLIDAELALNEGGSGSLDKHGKPVRHGIQAGEKIFQSFSLEVTNTGGHSSVPRKDNAIYQLSDGLSRLGKFEFPFRLTPTTRGFFETMATLESGQLAADMKAILREPVDTEALARLSASTPFYNASLRTTCVATMVNAGHAANALPQRAQANVNCRILPGETVEQTQAIMQTVLADSAIKITPVGVATASPAQPLHPELMKAVTDLTNQMWPGIPVVPTMSPGGTDGRFLNNAGIWTYGVSGMFHYPEGSNAHGLNERLPVKSLYEGQQFLYALAKRLSQ</sequence>
<evidence type="ECO:0000256" key="3">
    <source>
        <dbReference type="ARBA" id="ARBA00022723"/>
    </source>
</evidence>
<name>A0ABR6X5D0_9BURK</name>
<dbReference type="Proteomes" id="UP000648257">
    <property type="component" value="Unassembled WGS sequence"/>
</dbReference>
<dbReference type="NCBIfam" id="NF006596">
    <property type="entry name" value="PRK09133.1"/>
    <property type="match status" value="1"/>
</dbReference>
<keyword evidence="9" id="KW-1185">Reference proteome</keyword>
<protein>
    <submittedName>
        <fullName evidence="8">M20/M25/M40 family metallo-hydrolase</fullName>
    </submittedName>
</protein>
<dbReference type="Pfam" id="PF07687">
    <property type="entry name" value="M20_dimer"/>
    <property type="match status" value="1"/>
</dbReference>
<dbReference type="SUPFAM" id="SSF53187">
    <property type="entry name" value="Zn-dependent exopeptidases"/>
    <property type="match status" value="1"/>
</dbReference>
<keyword evidence="5" id="KW-0862">Zinc</keyword>
<keyword evidence="2" id="KW-0645">Protease</keyword>
<dbReference type="InterPro" id="IPR036264">
    <property type="entry name" value="Bact_exopeptidase_dim_dom"/>
</dbReference>
<dbReference type="Pfam" id="PF01546">
    <property type="entry name" value="Peptidase_M20"/>
    <property type="match status" value="1"/>
</dbReference>
<dbReference type="InterPro" id="IPR002933">
    <property type="entry name" value="Peptidase_M20"/>
</dbReference>
<accession>A0ABR6X5D0</accession>
<dbReference type="RefSeq" id="WP_186922923.1">
    <property type="nucleotide sequence ID" value="NZ_JACOFW010000010.1"/>
</dbReference>
<keyword evidence="3" id="KW-0479">Metal-binding</keyword>
<dbReference type="Gene3D" id="1.10.150.900">
    <property type="match status" value="1"/>
</dbReference>
<reference evidence="8 9" key="1">
    <citation type="submission" date="2020-08" db="EMBL/GenBank/DDBJ databases">
        <title>Novel species isolated from subtropical streams in China.</title>
        <authorList>
            <person name="Lu H."/>
        </authorList>
    </citation>
    <scope>NUCLEOTIDE SEQUENCE [LARGE SCALE GENOMIC DNA]</scope>
    <source>
        <strain evidence="8 9">KACC 16656</strain>
    </source>
</reference>
<dbReference type="PANTHER" id="PTHR45962:SF1">
    <property type="entry name" value="N-FATTY-ACYL-AMINO ACID SYNTHASE_HYDROLASE PM20D1"/>
    <property type="match status" value="1"/>
</dbReference>
<dbReference type="InterPro" id="IPR011650">
    <property type="entry name" value="Peptidase_M20_dimer"/>
</dbReference>
<feature type="domain" description="Peptidase M20 dimerisation" evidence="7">
    <location>
        <begin position="230"/>
        <end position="375"/>
    </location>
</feature>
<evidence type="ECO:0000256" key="1">
    <source>
        <dbReference type="ARBA" id="ARBA00006247"/>
    </source>
</evidence>
<evidence type="ECO:0000259" key="7">
    <source>
        <dbReference type="Pfam" id="PF07687"/>
    </source>
</evidence>
<evidence type="ECO:0000313" key="8">
    <source>
        <dbReference type="EMBL" id="MBC3807848.1"/>
    </source>
</evidence>
<gene>
    <name evidence="8" type="ORF">H8K52_10880</name>
</gene>
<keyword evidence="4" id="KW-0378">Hydrolase</keyword>
<dbReference type="PROSITE" id="PS00758">
    <property type="entry name" value="ARGE_DAPE_CPG2_1"/>
    <property type="match status" value="1"/>
</dbReference>
<dbReference type="Gene3D" id="3.30.70.360">
    <property type="match status" value="1"/>
</dbReference>
<evidence type="ECO:0000256" key="5">
    <source>
        <dbReference type="ARBA" id="ARBA00022833"/>
    </source>
</evidence>
<dbReference type="EMBL" id="JACOFW010000010">
    <property type="protein sequence ID" value="MBC3807848.1"/>
    <property type="molecule type" value="Genomic_DNA"/>
</dbReference>
<evidence type="ECO:0000256" key="6">
    <source>
        <dbReference type="SAM" id="SignalP"/>
    </source>
</evidence>
<comment type="similarity">
    <text evidence="1">Belongs to the peptidase M20A family.</text>
</comment>
<dbReference type="Gene3D" id="3.40.630.10">
    <property type="entry name" value="Zn peptidases"/>
    <property type="match status" value="1"/>
</dbReference>
<dbReference type="InterPro" id="IPR047177">
    <property type="entry name" value="Pept_M20A"/>
</dbReference>
<keyword evidence="6" id="KW-0732">Signal</keyword>
<feature type="signal peptide" evidence="6">
    <location>
        <begin position="1"/>
        <end position="26"/>
    </location>
</feature>
<evidence type="ECO:0000256" key="2">
    <source>
        <dbReference type="ARBA" id="ARBA00022670"/>
    </source>
</evidence>
<feature type="chain" id="PRO_5045164216" evidence="6">
    <location>
        <begin position="27"/>
        <end position="477"/>
    </location>
</feature>
<dbReference type="InterPro" id="IPR001261">
    <property type="entry name" value="ArgE/DapE_CS"/>
</dbReference>
<evidence type="ECO:0000256" key="4">
    <source>
        <dbReference type="ARBA" id="ARBA00022801"/>
    </source>
</evidence>
<comment type="caution">
    <text evidence="8">The sequence shown here is derived from an EMBL/GenBank/DDBJ whole genome shotgun (WGS) entry which is preliminary data.</text>
</comment>
<dbReference type="PANTHER" id="PTHR45962">
    <property type="entry name" value="N-FATTY-ACYL-AMINO ACID SYNTHASE/HYDROLASE PM20D1"/>
    <property type="match status" value="1"/>
</dbReference>
<dbReference type="SUPFAM" id="SSF55031">
    <property type="entry name" value="Bacterial exopeptidase dimerisation domain"/>
    <property type="match status" value="1"/>
</dbReference>
<evidence type="ECO:0000313" key="9">
    <source>
        <dbReference type="Proteomes" id="UP000648257"/>
    </source>
</evidence>